<evidence type="ECO:0000256" key="2">
    <source>
        <dbReference type="ARBA" id="ARBA00022829"/>
    </source>
</evidence>
<evidence type="ECO:0000256" key="1">
    <source>
        <dbReference type="ARBA" id="ARBA00006295"/>
    </source>
</evidence>
<organism evidence="5 6">
    <name type="scientific">Mycolicibacterium grossiae</name>
    <dbReference type="NCBI Taxonomy" id="1552759"/>
    <lineage>
        <taxon>Bacteria</taxon>
        <taxon>Bacillati</taxon>
        <taxon>Actinomycetota</taxon>
        <taxon>Actinomycetes</taxon>
        <taxon>Mycobacteriales</taxon>
        <taxon>Mycobacteriaceae</taxon>
        <taxon>Mycolicibacterium</taxon>
    </lineage>
</organism>
<keyword evidence="2" id="KW-0159">Chromosome partition</keyword>
<dbReference type="EMBL" id="MCHX01000015">
    <property type="protein sequence ID" value="OFJ54191.1"/>
    <property type="molecule type" value="Genomic_DNA"/>
</dbReference>
<protein>
    <submittedName>
        <fullName evidence="5">Chromosome partitioning protein ParB</fullName>
    </submittedName>
</protein>
<evidence type="ECO:0000256" key="3">
    <source>
        <dbReference type="SAM" id="MobiDB-lite"/>
    </source>
</evidence>
<evidence type="ECO:0000313" key="6">
    <source>
        <dbReference type="Proteomes" id="UP000178953"/>
    </source>
</evidence>
<dbReference type="Gene3D" id="1.10.10.2830">
    <property type="match status" value="1"/>
</dbReference>
<dbReference type="GO" id="GO:0005694">
    <property type="term" value="C:chromosome"/>
    <property type="evidence" value="ECO:0007669"/>
    <property type="project" value="TreeGrafter"/>
</dbReference>
<dbReference type="SMART" id="SM00470">
    <property type="entry name" value="ParB"/>
    <property type="match status" value="1"/>
</dbReference>
<evidence type="ECO:0000313" key="5">
    <source>
        <dbReference type="EMBL" id="OFJ54191.1"/>
    </source>
</evidence>
<dbReference type="InterPro" id="IPR003115">
    <property type="entry name" value="ParB_N"/>
</dbReference>
<dbReference type="InterPro" id="IPR004437">
    <property type="entry name" value="ParB/RepB/Spo0J"/>
</dbReference>
<dbReference type="SUPFAM" id="SSF109709">
    <property type="entry name" value="KorB DNA-binding domain-like"/>
    <property type="match status" value="1"/>
</dbReference>
<dbReference type="InterPro" id="IPR050336">
    <property type="entry name" value="Chromosome_partition/occlusion"/>
</dbReference>
<feature type="compositionally biased region" description="Low complexity" evidence="3">
    <location>
        <begin position="38"/>
        <end position="49"/>
    </location>
</feature>
<dbReference type="NCBIfam" id="TIGR00180">
    <property type="entry name" value="parB_part"/>
    <property type="match status" value="1"/>
</dbReference>
<dbReference type="GO" id="GO:0003677">
    <property type="term" value="F:DNA binding"/>
    <property type="evidence" value="ECO:0007669"/>
    <property type="project" value="InterPro"/>
</dbReference>
<evidence type="ECO:0000259" key="4">
    <source>
        <dbReference type="SMART" id="SM00470"/>
    </source>
</evidence>
<comment type="similarity">
    <text evidence="1">Belongs to the ParB family.</text>
</comment>
<feature type="compositionally biased region" description="Polar residues" evidence="3">
    <location>
        <begin position="372"/>
        <end position="387"/>
    </location>
</feature>
<dbReference type="GO" id="GO:0007059">
    <property type="term" value="P:chromosome segregation"/>
    <property type="evidence" value="ECO:0007669"/>
    <property type="project" value="UniProtKB-KW"/>
</dbReference>
<feature type="compositionally biased region" description="Basic residues" evidence="3">
    <location>
        <begin position="9"/>
        <end position="19"/>
    </location>
</feature>
<name>A0A1E8Q7K4_9MYCO</name>
<dbReference type="InterPro" id="IPR036086">
    <property type="entry name" value="ParB/Sulfiredoxin_sf"/>
</dbReference>
<comment type="caution">
    <text evidence="5">The sequence shown here is derived from an EMBL/GenBank/DDBJ whole genome shotgun (WGS) entry which is preliminary data.</text>
</comment>
<dbReference type="InterPro" id="IPR001387">
    <property type="entry name" value="Cro/C1-type_HTH"/>
</dbReference>
<dbReference type="InterPro" id="IPR041468">
    <property type="entry name" value="HTH_ParB/Spo0J"/>
</dbReference>
<keyword evidence="6" id="KW-1185">Reference proteome</keyword>
<dbReference type="Gene3D" id="3.90.1530.30">
    <property type="match status" value="1"/>
</dbReference>
<feature type="region of interest" description="Disordered" evidence="3">
    <location>
        <begin position="246"/>
        <end position="273"/>
    </location>
</feature>
<dbReference type="Pfam" id="PF17762">
    <property type="entry name" value="HTH_ParB"/>
    <property type="match status" value="1"/>
</dbReference>
<dbReference type="PANTHER" id="PTHR33375:SF1">
    <property type="entry name" value="CHROMOSOME-PARTITIONING PROTEIN PARB-RELATED"/>
    <property type="match status" value="1"/>
</dbReference>
<proteinExistence type="inferred from homology"/>
<feature type="compositionally biased region" description="Basic and acidic residues" evidence="3">
    <location>
        <begin position="261"/>
        <end position="273"/>
    </location>
</feature>
<dbReference type="RefSeq" id="WP_070352586.1">
    <property type="nucleotide sequence ID" value="NZ_MCHX01000015.1"/>
</dbReference>
<feature type="domain" description="ParB-like N-terminal" evidence="4">
    <location>
        <begin position="68"/>
        <end position="179"/>
    </location>
</feature>
<feature type="compositionally biased region" description="Acidic residues" evidence="3">
    <location>
        <begin position="397"/>
        <end position="409"/>
    </location>
</feature>
<gene>
    <name evidence="5" type="ORF">BEL07_08120</name>
</gene>
<dbReference type="SUPFAM" id="SSF110849">
    <property type="entry name" value="ParB/Sulfiredoxin"/>
    <property type="match status" value="1"/>
</dbReference>
<reference evidence="5 6" key="1">
    <citation type="submission" date="2016-09" db="EMBL/GenBank/DDBJ databases">
        <title>genome sequence of Mycobacterium sp. 739 SCH.</title>
        <authorList>
            <person name="Greninger A.L."/>
            <person name="Qin X."/>
            <person name="Jerome K."/>
            <person name="Vora S."/>
            <person name="Quinn K."/>
        </authorList>
    </citation>
    <scope>NUCLEOTIDE SEQUENCE [LARGE SCALE GENOMIC DNA]</scope>
    <source>
        <strain evidence="5 6">SCH</strain>
    </source>
</reference>
<dbReference type="CDD" id="cd00093">
    <property type="entry name" value="HTH_XRE"/>
    <property type="match status" value="1"/>
</dbReference>
<sequence>MTDTTTARPARRPAKRKTANRFAKLAGGDTAADDTTISPTSDAAPADDASGLIGGMSSFAADQAHRIVRIPVAEIAPHPFNDDSRSRPQPGNPKWDELLNGVRVNGVRLPVLVVPRDAFTEARPTAAEFITPTARYILIYGHRRRAAALEAGLDTVPAVVDDAIMTDDGDLDAMAAENLGREDLSALAEADLYARYSEIGLSQRAIAERLGVDQATVSRRLALHLLAPEVRRSVAEGKLPSAEAAALSGKLPYGSPRRWQKTKDTEQDTEQRRAQQIEAQRLILQHNWTASRAAERVIAERDARAAAAALGITLVADPRAELGDTYLDHRTSREDYTPGDDVLGSINANTGDLDLYSRTASTQNGPFDDSMQESPTVDPTATSSDRGTTAPPHTGDDTSETTDGDDGPDEQIAAILEQERTEAAAAAQAHRRQSCAALVSHRPANAELLKLLVNQYLSGVAARCQTSAVRALLRDWDASAEGTGEKARAAQAWHRAIAAAELHTAELRDNAWDDEAVAHVELLIERVGYQPTPWERGQLETARA</sequence>
<dbReference type="Proteomes" id="UP000178953">
    <property type="component" value="Unassembled WGS sequence"/>
</dbReference>
<dbReference type="PANTHER" id="PTHR33375">
    <property type="entry name" value="CHROMOSOME-PARTITIONING PROTEIN PARB-RELATED"/>
    <property type="match status" value="1"/>
</dbReference>
<feature type="region of interest" description="Disordered" evidence="3">
    <location>
        <begin position="1"/>
        <end position="49"/>
    </location>
</feature>
<accession>A0A1E8Q7K4</accession>
<feature type="region of interest" description="Disordered" evidence="3">
    <location>
        <begin position="356"/>
        <end position="409"/>
    </location>
</feature>
<dbReference type="AlphaFoldDB" id="A0A1E8Q7K4"/>
<dbReference type="Pfam" id="PF02195">
    <property type="entry name" value="ParB_N"/>
    <property type="match status" value="1"/>
</dbReference>